<reference evidence="10" key="1">
    <citation type="submission" date="2021-04" db="EMBL/GenBank/DDBJ databases">
        <authorList>
            <person name="Chebbi M.A.C M."/>
        </authorList>
    </citation>
    <scope>NUCLEOTIDE SEQUENCE</scope>
</reference>
<dbReference type="Gene3D" id="1.10.10.1070">
    <property type="entry name" value="Zinc finger, BED domain-containing"/>
    <property type="match status" value="1"/>
</dbReference>
<evidence type="ECO:0000256" key="2">
    <source>
        <dbReference type="ARBA" id="ARBA00022723"/>
    </source>
</evidence>
<evidence type="ECO:0000256" key="4">
    <source>
        <dbReference type="ARBA" id="ARBA00022833"/>
    </source>
</evidence>
<protein>
    <submittedName>
        <fullName evidence="10">Similar to ZBED4: Zinc finger BED domain-containing protein 4 (Homo sapiens)</fullName>
    </submittedName>
</protein>
<dbReference type="GO" id="GO:0008270">
    <property type="term" value="F:zinc ion binding"/>
    <property type="evidence" value="ECO:0007669"/>
    <property type="project" value="UniProtKB-KW"/>
</dbReference>
<comment type="caution">
    <text evidence="10">The sequence shown here is derived from an EMBL/GenBank/DDBJ whole genome shotgun (WGS) entry which is preliminary data.</text>
</comment>
<evidence type="ECO:0000256" key="7">
    <source>
        <dbReference type="ARBA" id="ARBA00023242"/>
    </source>
</evidence>
<organism evidence="10 11">
    <name type="scientific">Cotesia congregata</name>
    <name type="common">Parasitoid wasp</name>
    <name type="synonym">Apanteles congregatus</name>
    <dbReference type="NCBI Taxonomy" id="51543"/>
    <lineage>
        <taxon>Eukaryota</taxon>
        <taxon>Metazoa</taxon>
        <taxon>Ecdysozoa</taxon>
        <taxon>Arthropoda</taxon>
        <taxon>Hexapoda</taxon>
        <taxon>Insecta</taxon>
        <taxon>Pterygota</taxon>
        <taxon>Neoptera</taxon>
        <taxon>Endopterygota</taxon>
        <taxon>Hymenoptera</taxon>
        <taxon>Apocrita</taxon>
        <taxon>Ichneumonoidea</taxon>
        <taxon>Braconidae</taxon>
        <taxon>Microgastrinae</taxon>
        <taxon>Cotesia</taxon>
    </lineage>
</organism>
<dbReference type="GO" id="GO:0005634">
    <property type="term" value="C:nucleus"/>
    <property type="evidence" value="ECO:0007669"/>
    <property type="project" value="UniProtKB-SubCell"/>
</dbReference>
<keyword evidence="7" id="KW-0539">Nucleus</keyword>
<dbReference type="Proteomes" id="UP000786811">
    <property type="component" value="Unassembled WGS sequence"/>
</dbReference>
<dbReference type="InterPro" id="IPR012337">
    <property type="entry name" value="RNaseH-like_sf"/>
</dbReference>
<evidence type="ECO:0000256" key="1">
    <source>
        <dbReference type="ARBA" id="ARBA00004123"/>
    </source>
</evidence>
<dbReference type="InterPro" id="IPR052035">
    <property type="entry name" value="ZnF_BED_domain_contain"/>
</dbReference>
<keyword evidence="4" id="KW-0862">Zinc</keyword>
<dbReference type="InterPro" id="IPR036236">
    <property type="entry name" value="Znf_C2H2_sf"/>
</dbReference>
<evidence type="ECO:0000256" key="3">
    <source>
        <dbReference type="ARBA" id="ARBA00022771"/>
    </source>
</evidence>
<dbReference type="EMBL" id="CAJNRD030001119">
    <property type="protein sequence ID" value="CAG5090465.1"/>
    <property type="molecule type" value="Genomic_DNA"/>
</dbReference>
<dbReference type="GO" id="GO:0009791">
    <property type="term" value="P:post-embryonic development"/>
    <property type="evidence" value="ECO:0007669"/>
    <property type="project" value="UniProtKB-ARBA"/>
</dbReference>
<gene>
    <name evidence="10" type="ORF">HICCMSTLAB_LOCUS5643</name>
</gene>
<keyword evidence="3 8" id="KW-0863">Zinc-finger</keyword>
<keyword evidence="5" id="KW-0805">Transcription regulation</keyword>
<dbReference type="SUPFAM" id="SSF140996">
    <property type="entry name" value="Hermes dimerisation domain"/>
    <property type="match status" value="1"/>
</dbReference>
<dbReference type="Pfam" id="PF02892">
    <property type="entry name" value="zf-BED"/>
    <property type="match status" value="1"/>
</dbReference>
<dbReference type="PANTHER" id="PTHR46481">
    <property type="entry name" value="ZINC FINGER BED DOMAIN-CONTAINING PROTEIN 4"/>
    <property type="match status" value="1"/>
</dbReference>
<proteinExistence type="predicted"/>
<dbReference type="PANTHER" id="PTHR46481:SF10">
    <property type="entry name" value="ZINC FINGER BED DOMAIN-CONTAINING PROTEIN 39"/>
    <property type="match status" value="1"/>
</dbReference>
<dbReference type="SMART" id="SM00614">
    <property type="entry name" value="ZnF_BED"/>
    <property type="match status" value="1"/>
</dbReference>
<dbReference type="OrthoDB" id="1271298at2759"/>
<dbReference type="InterPro" id="IPR003656">
    <property type="entry name" value="Znf_BED"/>
</dbReference>
<dbReference type="AlphaFoldDB" id="A0A8J2HHQ4"/>
<name>A0A8J2HHQ4_COTCN</name>
<sequence>MSSQNSEVENMIVEVEPGVNLEDDNEVVSSTHRSPVWNFFKLCTEEYRKAICNTCSKVLKLPTSTTSPMLKHLKSKHSTLYQLCEEIGKKRKVVEENKSTEISSKRQKLGPPTKAELDQLCMEMIAIDMKPFSCVEDKGFQRLLKRFDDTYDPPSRTTCSRSLCPNLYEQIKQKLMDELQNDIASGLMSLSFTTDGWKSRSGHHYLSLTVHYMTVDFELKNIMIGLTQLEDRHTGSNIKAKLEEMLLEWNLLDVPNVPIYFTTDNGANICNAIRKGGWNHIYCFAHMLQLVIKDCQKHTKGIDKLLKKARRISTHFHHSDPAR</sequence>
<accession>A0A8J2HHQ4</accession>
<dbReference type="GO" id="GO:0003677">
    <property type="term" value="F:DNA binding"/>
    <property type="evidence" value="ECO:0007669"/>
    <property type="project" value="InterPro"/>
</dbReference>
<feature type="domain" description="BED-type" evidence="9">
    <location>
        <begin position="31"/>
        <end position="77"/>
    </location>
</feature>
<comment type="subcellular location">
    <subcellularLocation>
        <location evidence="1">Nucleus</location>
    </subcellularLocation>
</comment>
<evidence type="ECO:0000256" key="8">
    <source>
        <dbReference type="PROSITE-ProRule" id="PRU00027"/>
    </source>
</evidence>
<evidence type="ECO:0000256" key="6">
    <source>
        <dbReference type="ARBA" id="ARBA00023163"/>
    </source>
</evidence>
<dbReference type="PROSITE" id="PS50808">
    <property type="entry name" value="ZF_BED"/>
    <property type="match status" value="1"/>
</dbReference>
<evidence type="ECO:0000313" key="10">
    <source>
        <dbReference type="EMBL" id="CAG5090465.1"/>
    </source>
</evidence>
<keyword evidence="11" id="KW-1185">Reference proteome</keyword>
<keyword evidence="6" id="KW-0804">Transcription</keyword>
<evidence type="ECO:0000259" key="9">
    <source>
        <dbReference type="PROSITE" id="PS50808"/>
    </source>
</evidence>
<dbReference type="SUPFAM" id="SSF57667">
    <property type="entry name" value="beta-beta-alpha zinc fingers"/>
    <property type="match status" value="1"/>
</dbReference>
<evidence type="ECO:0000256" key="5">
    <source>
        <dbReference type="ARBA" id="ARBA00023015"/>
    </source>
</evidence>
<keyword evidence="2" id="KW-0479">Metal-binding</keyword>
<dbReference type="SUPFAM" id="SSF53098">
    <property type="entry name" value="Ribonuclease H-like"/>
    <property type="match status" value="1"/>
</dbReference>
<evidence type="ECO:0000313" key="11">
    <source>
        <dbReference type="Proteomes" id="UP000786811"/>
    </source>
</evidence>